<evidence type="ECO:0000256" key="1">
    <source>
        <dbReference type="ARBA" id="ARBA00005417"/>
    </source>
</evidence>
<reference evidence="6" key="1">
    <citation type="journal article" date="2015" name="PeerJ">
        <title>First genomic representation of candidate bacterial phylum KSB3 points to enhanced environmental sensing as a trigger of wastewater bulking.</title>
        <authorList>
            <person name="Sekiguchi Y."/>
            <person name="Ohashi A."/>
            <person name="Parks D.H."/>
            <person name="Yamauchi T."/>
            <person name="Tyson G.W."/>
            <person name="Hugenholtz P."/>
        </authorList>
    </citation>
    <scope>NUCLEOTIDE SEQUENCE [LARGE SCALE GENOMIC DNA]</scope>
</reference>
<dbReference type="SMART" id="SM00382">
    <property type="entry name" value="AAA"/>
    <property type="match status" value="1"/>
</dbReference>
<evidence type="ECO:0000259" key="5">
    <source>
        <dbReference type="PROSITE" id="PS50893"/>
    </source>
</evidence>
<dbReference type="Proteomes" id="UP000030700">
    <property type="component" value="Unassembled WGS sequence"/>
</dbReference>
<keyword evidence="7" id="KW-1185">Reference proteome</keyword>
<dbReference type="PROSITE" id="PS50893">
    <property type="entry name" value="ABC_TRANSPORTER_2"/>
    <property type="match status" value="1"/>
</dbReference>
<evidence type="ECO:0000256" key="2">
    <source>
        <dbReference type="ARBA" id="ARBA00022448"/>
    </source>
</evidence>
<gene>
    <name evidence="6" type="ORF">U14_05875</name>
</gene>
<sequence length="261" mass="29054">MPSDIATLERVYVEYGSTVALEDVTFTIKPLDFVSIIGPNGGGKTTLLKVLLGLLTPTRGTVEVLGKPPAQSRLQIGYVPQQVTMDKTFPINVWDVTLMGRLGKKALFRKYSAEDREFAAEALNRVKLYDLRHRQIGNLSGGQQQRVLIARALTSRPKLLLLDEPTASVDTEIKRDIYDLLVELNEELTIVMVSHDIGVVSSYTKTIACLNRTLVYHNEKHITSDMMAAAYRCPVDLIAHGVPHRVLAEHEHEHGVAPHTH</sequence>
<dbReference type="EMBL" id="DF820462">
    <property type="protein sequence ID" value="GAK54588.1"/>
    <property type="molecule type" value="Genomic_DNA"/>
</dbReference>
<dbReference type="SUPFAM" id="SSF52540">
    <property type="entry name" value="P-loop containing nucleoside triphosphate hydrolases"/>
    <property type="match status" value="1"/>
</dbReference>
<dbReference type="PROSITE" id="PS00211">
    <property type="entry name" value="ABC_TRANSPORTER_1"/>
    <property type="match status" value="1"/>
</dbReference>
<comment type="similarity">
    <text evidence="1">Belongs to the ABC transporter superfamily.</text>
</comment>
<protein>
    <submittedName>
        <fullName evidence="6">ABC transporter</fullName>
    </submittedName>
</protein>
<keyword evidence="4" id="KW-0067">ATP-binding</keyword>
<evidence type="ECO:0000256" key="4">
    <source>
        <dbReference type="ARBA" id="ARBA00022840"/>
    </source>
</evidence>
<dbReference type="InterPro" id="IPR003593">
    <property type="entry name" value="AAA+_ATPase"/>
</dbReference>
<keyword evidence="3" id="KW-0547">Nucleotide-binding</keyword>
<dbReference type="Pfam" id="PF00005">
    <property type="entry name" value="ABC_tran"/>
    <property type="match status" value="1"/>
</dbReference>
<feature type="domain" description="ABC transporter" evidence="5">
    <location>
        <begin position="6"/>
        <end position="237"/>
    </location>
</feature>
<dbReference type="GO" id="GO:0005524">
    <property type="term" value="F:ATP binding"/>
    <property type="evidence" value="ECO:0007669"/>
    <property type="project" value="UniProtKB-KW"/>
</dbReference>
<dbReference type="InterPro" id="IPR050153">
    <property type="entry name" value="Metal_Ion_Import_ABC"/>
</dbReference>
<dbReference type="AlphaFoldDB" id="A0A081BT57"/>
<organism evidence="6">
    <name type="scientific">Candidatus Moduliflexus flocculans</name>
    <dbReference type="NCBI Taxonomy" id="1499966"/>
    <lineage>
        <taxon>Bacteria</taxon>
        <taxon>Candidatus Moduliflexota</taxon>
        <taxon>Candidatus Moduliflexia</taxon>
        <taxon>Candidatus Moduliflexales</taxon>
        <taxon>Candidatus Moduliflexaceae</taxon>
    </lineage>
</organism>
<evidence type="ECO:0000313" key="7">
    <source>
        <dbReference type="Proteomes" id="UP000030700"/>
    </source>
</evidence>
<dbReference type="InterPro" id="IPR003439">
    <property type="entry name" value="ABC_transporter-like_ATP-bd"/>
</dbReference>
<name>A0A081BT57_9BACT</name>
<evidence type="ECO:0000256" key="3">
    <source>
        <dbReference type="ARBA" id="ARBA00022741"/>
    </source>
</evidence>
<dbReference type="Gene3D" id="3.40.50.300">
    <property type="entry name" value="P-loop containing nucleotide triphosphate hydrolases"/>
    <property type="match status" value="1"/>
</dbReference>
<dbReference type="GO" id="GO:0016887">
    <property type="term" value="F:ATP hydrolysis activity"/>
    <property type="evidence" value="ECO:0007669"/>
    <property type="project" value="InterPro"/>
</dbReference>
<dbReference type="InterPro" id="IPR027417">
    <property type="entry name" value="P-loop_NTPase"/>
</dbReference>
<dbReference type="STRING" id="1499966.U14_05875"/>
<dbReference type="InterPro" id="IPR017871">
    <property type="entry name" value="ABC_transporter-like_CS"/>
</dbReference>
<accession>A0A081BT57</accession>
<proteinExistence type="inferred from homology"/>
<dbReference type="PANTHER" id="PTHR42734">
    <property type="entry name" value="METAL TRANSPORT SYSTEM ATP-BINDING PROTEIN TM_0124-RELATED"/>
    <property type="match status" value="1"/>
</dbReference>
<keyword evidence="2" id="KW-0813">Transport</keyword>
<dbReference type="HOGENOM" id="CLU_000604_1_11_0"/>
<dbReference type="CDD" id="cd03235">
    <property type="entry name" value="ABC_Metallic_Cations"/>
    <property type="match status" value="1"/>
</dbReference>
<dbReference type="FunFam" id="3.40.50.300:FF:000134">
    <property type="entry name" value="Iron-enterobactin ABC transporter ATP-binding protein"/>
    <property type="match status" value="1"/>
</dbReference>
<evidence type="ECO:0000313" key="6">
    <source>
        <dbReference type="EMBL" id="GAK54588.1"/>
    </source>
</evidence>
<dbReference type="PANTHER" id="PTHR42734:SF17">
    <property type="entry name" value="METAL TRANSPORT SYSTEM ATP-BINDING PROTEIN TM_0124-RELATED"/>
    <property type="match status" value="1"/>
</dbReference>